<accession>A0A0N0XJC1</accession>
<protein>
    <recommendedName>
        <fullName evidence="3">Oxidoreductase molybdopterin binding domain protein</fullName>
    </recommendedName>
</protein>
<evidence type="ECO:0008006" key="3">
    <source>
        <dbReference type="Google" id="ProtNLM"/>
    </source>
</evidence>
<comment type="caution">
    <text evidence="1">The sequence shown here is derived from an EMBL/GenBank/DDBJ whole genome shotgun (WGS) entry which is preliminary data.</text>
</comment>
<sequence length="224" mass="23878">MPQAANVWHTVALVLTVDAMNKRTFLLRGAALLAAGPVTALAQSKPHSKPRKPAPAPVAGPALLTVTGAISRSNRGATDPALDPLFNKLGIHFDKAWTLSWPELAAMPSNEIRTTLAWDGKVHTLQGPYLAQLLATAGAATRDGTKVLLRGLDGTNASISLGDLRKYRYIVATHMDGQPLALGGLGPLWAVYAADQFAEITARPLAERYLNCPYALFHIEVQTG</sequence>
<name>A0A0N0XJC1_9NEIS</name>
<evidence type="ECO:0000313" key="1">
    <source>
        <dbReference type="EMBL" id="KPC53541.1"/>
    </source>
</evidence>
<gene>
    <name evidence="1" type="ORF">WG78_08470</name>
</gene>
<dbReference type="AlphaFoldDB" id="A0A0N0XJC1"/>
<reference evidence="1 2" key="1">
    <citation type="submission" date="2015-07" db="EMBL/GenBank/DDBJ databases">
        <title>Draft genome sequence of the Amantichitinum ursilacus IGB-41, a new chitin-degrading bacterium.</title>
        <authorList>
            <person name="Kirstahler P."/>
            <person name="Guenther M."/>
            <person name="Grumaz C."/>
            <person name="Rupp S."/>
            <person name="Zibek S."/>
            <person name="Sohn K."/>
        </authorList>
    </citation>
    <scope>NUCLEOTIDE SEQUENCE [LARGE SCALE GENOMIC DNA]</scope>
    <source>
        <strain evidence="1 2">IGB-41</strain>
    </source>
</reference>
<dbReference type="SUPFAM" id="SSF56524">
    <property type="entry name" value="Oxidoreductase molybdopterin-binding domain"/>
    <property type="match status" value="1"/>
</dbReference>
<proteinExistence type="predicted"/>
<organism evidence="1 2">
    <name type="scientific">Amantichitinum ursilacus</name>
    <dbReference type="NCBI Taxonomy" id="857265"/>
    <lineage>
        <taxon>Bacteria</taxon>
        <taxon>Pseudomonadati</taxon>
        <taxon>Pseudomonadota</taxon>
        <taxon>Betaproteobacteria</taxon>
        <taxon>Neisseriales</taxon>
        <taxon>Chitinibacteraceae</taxon>
        <taxon>Amantichitinum</taxon>
    </lineage>
</organism>
<keyword evidence="2" id="KW-1185">Reference proteome</keyword>
<evidence type="ECO:0000313" key="2">
    <source>
        <dbReference type="Proteomes" id="UP000037939"/>
    </source>
</evidence>
<dbReference type="PATRIC" id="fig|857265.3.peg.1737"/>
<dbReference type="Gene3D" id="3.90.420.10">
    <property type="entry name" value="Oxidoreductase, molybdopterin-binding domain"/>
    <property type="match status" value="1"/>
</dbReference>
<dbReference type="EMBL" id="LAQT01000006">
    <property type="protein sequence ID" value="KPC53541.1"/>
    <property type="molecule type" value="Genomic_DNA"/>
</dbReference>
<dbReference type="Proteomes" id="UP000037939">
    <property type="component" value="Unassembled WGS sequence"/>
</dbReference>
<dbReference type="InterPro" id="IPR036374">
    <property type="entry name" value="OxRdtase_Mopterin-bd_sf"/>
</dbReference>
<dbReference type="STRING" id="857265.WG78_08470"/>